<proteinExistence type="predicted"/>
<comment type="caution">
    <text evidence="3">The sequence shown here is derived from an EMBL/GenBank/DDBJ whole genome shotgun (WGS) entry which is preliminary data.</text>
</comment>
<feature type="region of interest" description="Disordered" evidence="1">
    <location>
        <begin position="1"/>
        <end position="157"/>
    </location>
</feature>
<organism evidence="3 4">
    <name type="scientific">Streptomyces glomeratus</name>
    <dbReference type="NCBI Taxonomy" id="284452"/>
    <lineage>
        <taxon>Bacteria</taxon>
        <taxon>Bacillati</taxon>
        <taxon>Actinomycetota</taxon>
        <taxon>Actinomycetes</taxon>
        <taxon>Kitasatosporales</taxon>
        <taxon>Streptomycetaceae</taxon>
        <taxon>Streptomyces</taxon>
    </lineage>
</organism>
<evidence type="ECO:0000313" key="3">
    <source>
        <dbReference type="EMBL" id="GAA3024512.1"/>
    </source>
</evidence>
<evidence type="ECO:0000259" key="2">
    <source>
        <dbReference type="Pfam" id="PF18970"/>
    </source>
</evidence>
<feature type="domain" description="DUF5709" evidence="2">
    <location>
        <begin position="102"/>
        <end position="150"/>
    </location>
</feature>
<dbReference type="InterPro" id="IPR043763">
    <property type="entry name" value="DUF5709"/>
</dbReference>
<dbReference type="RefSeq" id="WP_234517555.1">
    <property type="nucleotide sequence ID" value="NZ_BAAAUF010000001.1"/>
</dbReference>
<sequence length="157" mass="16232">MTENGMGDEVYQPQGEEDVVEDIGPLESEDTLDDRGTEPLDEGYSPPERPLAVDEPGTTAAEQREGETLDQRLAREVPEATGPEGDGIGDVPGGEGEPVDEEVGGPDAGRLVAPDEGAHPDTEAALVADDAGIDGGARGAEEAAVHVISEDEEEESG</sequence>
<keyword evidence="4" id="KW-1185">Reference proteome</keyword>
<evidence type="ECO:0000313" key="4">
    <source>
        <dbReference type="Proteomes" id="UP001501532"/>
    </source>
</evidence>
<evidence type="ECO:0000256" key="1">
    <source>
        <dbReference type="SAM" id="MobiDB-lite"/>
    </source>
</evidence>
<feature type="compositionally biased region" description="Basic and acidic residues" evidence="1">
    <location>
        <begin position="62"/>
        <end position="78"/>
    </location>
</feature>
<gene>
    <name evidence="3" type="ORF">GCM10010448_02880</name>
</gene>
<name>A0ABP6KYH7_9ACTN</name>
<dbReference type="Pfam" id="PF18970">
    <property type="entry name" value="DUF5709"/>
    <property type="match status" value="1"/>
</dbReference>
<feature type="compositionally biased region" description="Gly residues" evidence="1">
    <location>
        <begin position="84"/>
        <end position="96"/>
    </location>
</feature>
<reference evidence="4" key="1">
    <citation type="journal article" date="2019" name="Int. J. Syst. Evol. Microbiol.">
        <title>The Global Catalogue of Microorganisms (GCM) 10K type strain sequencing project: providing services to taxonomists for standard genome sequencing and annotation.</title>
        <authorList>
            <consortium name="The Broad Institute Genomics Platform"/>
            <consortium name="The Broad Institute Genome Sequencing Center for Infectious Disease"/>
            <person name="Wu L."/>
            <person name="Ma J."/>
        </authorList>
    </citation>
    <scope>NUCLEOTIDE SEQUENCE [LARGE SCALE GENOMIC DNA]</scope>
    <source>
        <strain evidence="4">JCM 9091</strain>
    </source>
</reference>
<dbReference type="EMBL" id="BAAAUF010000001">
    <property type="protein sequence ID" value="GAA3024512.1"/>
    <property type="molecule type" value="Genomic_DNA"/>
</dbReference>
<accession>A0ABP6KYH7</accession>
<protein>
    <submittedName>
        <fullName evidence="3">DUF5709 domain-containing protein</fullName>
    </submittedName>
</protein>
<dbReference type="Proteomes" id="UP001501532">
    <property type="component" value="Unassembled WGS sequence"/>
</dbReference>